<comment type="caution">
    <text evidence="2">The sequence shown here is derived from an EMBL/GenBank/DDBJ whole genome shotgun (WGS) entry which is preliminary data.</text>
</comment>
<organism evidence="2 3">
    <name type="scientific">Nocardiopsis mwathae</name>
    <dbReference type="NCBI Taxonomy" id="1472723"/>
    <lineage>
        <taxon>Bacteria</taxon>
        <taxon>Bacillati</taxon>
        <taxon>Actinomycetota</taxon>
        <taxon>Actinomycetes</taxon>
        <taxon>Streptosporangiales</taxon>
        <taxon>Nocardiopsidaceae</taxon>
        <taxon>Nocardiopsis</taxon>
    </lineage>
</organism>
<dbReference type="EMBL" id="JACHDS010000001">
    <property type="protein sequence ID" value="MBB6171323.1"/>
    <property type="molecule type" value="Genomic_DNA"/>
</dbReference>
<feature type="compositionally biased region" description="Basic residues" evidence="1">
    <location>
        <begin position="164"/>
        <end position="173"/>
    </location>
</feature>
<feature type="compositionally biased region" description="Basic residues" evidence="1">
    <location>
        <begin position="87"/>
        <end position="97"/>
    </location>
</feature>
<protein>
    <submittedName>
        <fullName evidence="2">Uncharacterized protein</fullName>
    </submittedName>
</protein>
<gene>
    <name evidence="2" type="ORF">HNR23_001383</name>
</gene>
<accession>A0A7W9YFP7</accession>
<dbReference type="Proteomes" id="UP000546642">
    <property type="component" value="Unassembled WGS sequence"/>
</dbReference>
<feature type="region of interest" description="Disordered" evidence="1">
    <location>
        <begin position="1"/>
        <end position="28"/>
    </location>
</feature>
<reference evidence="2 3" key="1">
    <citation type="submission" date="2020-08" db="EMBL/GenBank/DDBJ databases">
        <title>Sequencing the genomes of 1000 actinobacteria strains.</title>
        <authorList>
            <person name="Klenk H.-P."/>
        </authorList>
    </citation>
    <scope>NUCLEOTIDE SEQUENCE [LARGE SCALE GENOMIC DNA]</scope>
    <source>
        <strain evidence="2 3">DSM 46659</strain>
    </source>
</reference>
<keyword evidence="3" id="KW-1185">Reference proteome</keyword>
<evidence type="ECO:0000256" key="1">
    <source>
        <dbReference type="SAM" id="MobiDB-lite"/>
    </source>
</evidence>
<dbReference type="AlphaFoldDB" id="A0A7W9YFP7"/>
<proteinExistence type="predicted"/>
<feature type="compositionally biased region" description="Polar residues" evidence="1">
    <location>
        <begin position="47"/>
        <end position="60"/>
    </location>
</feature>
<evidence type="ECO:0000313" key="2">
    <source>
        <dbReference type="EMBL" id="MBB6171323.1"/>
    </source>
</evidence>
<dbReference type="AntiFam" id="ANF00006">
    <property type="entry name" value="Translation of CRISPR region"/>
</dbReference>
<feature type="region of interest" description="Disordered" evidence="1">
    <location>
        <begin position="47"/>
        <end position="238"/>
    </location>
</feature>
<evidence type="ECO:0000313" key="3">
    <source>
        <dbReference type="Proteomes" id="UP000546642"/>
    </source>
</evidence>
<feature type="compositionally biased region" description="Basic residues" evidence="1">
    <location>
        <begin position="182"/>
        <end position="203"/>
    </location>
</feature>
<sequence>MRGEQPSHARLILAGKGPSPRARGADSVTCGFIQDGSPYMQLLENWTQNTNPPNREFSTQTPPPNHPRVHGEQRHIRNRQPDPVGSTRHKPGTKPHRPTSILVTENPHSDGSRRFLNTGFGCRIPTLANGSSQSTPAHHVPMPEFPPTHSRDTSPSSGHIGKLSLRRSPHHGHQGLPTAIQGRRRRALPLSPRGHHHRGRPRPRSQPSDPAHLDPDRRQPQGPGAATPEEPGLEQENRQLRARIAELEEAWAFLRKATACFAGEIE</sequence>
<name>A0A7W9YFP7_9ACTN</name>